<dbReference type="InterPro" id="IPR002164">
    <property type="entry name" value="NAP_family"/>
</dbReference>
<feature type="region of interest" description="Disordered" evidence="3">
    <location>
        <begin position="334"/>
        <end position="376"/>
    </location>
</feature>
<evidence type="ECO:0000256" key="2">
    <source>
        <dbReference type="RuleBase" id="RU003876"/>
    </source>
</evidence>
<dbReference type="AlphaFoldDB" id="A0A226F645"/>
<dbReference type="GO" id="GO:0006334">
    <property type="term" value="P:nucleosome assembly"/>
    <property type="evidence" value="ECO:0007669"/>
    <property type="project" value="InterPro"/>
</dbReference>
<feature type="region of interest" description="Disordered" evidence="3">
    <location>
        <begin position="284"/>
        <end position="303"/>
    </location>
</feature>
<organism evidence="4 5">
    <name type="scientific">Folsomia candida</name>
    <name type="common">Springtail</name>
    <dbReference type="NCBI Taxonomy" id="158441"/>
    <lineage>
        <taxon>Eukaryota</taxon>
        <taxon>Metazoa</taxon>
        <taxon>Ecdysozoa</taxon>
        <taxon>Arthropoda</taxon>
        <taxon>Hexapoda</taxon>
        <taxon>Collembola</taxon>
        <taxon>Entomobryomorpha</taxon>
        <taxon>Isotomoidea</taxon>
        <taxon>Isotomidae</taxon>
        <taxon>Proisotominae</taxon>
        <taxon>Folsomia</taxon>
    </lineage>
</organism>
<accession>A0A226F645</accession>
<dbReference type="Gene3D" id="3.30.1120.90">
    <property type="entry name" value="Nucleosome assembly protein"/>
    <property type="match status" value="1"/>
</dbReference>
<dbReference type="Proteomes" id="UP000198287">
    <property type="component" value="Unassembled WGS sequence"/>
</dbReference>
<comment type="caution">
    <text evidence="4">The sequence shown here is derived from an EMBL/GenBank/DDBJ whole genome shotgun (WGS) entry which is preliminary data.</text>
</comment>
<name>A0A226F645_FOLCA</name>
<dbReference type="EMBL" id="LNIX01000001">
    <property type="protein sequence ID" value="OXA64918.1"/>
    <property type="molecule type" value="Genomic_DNA"/>
</dbReference>
<comment type="similarity">
    <text evidence="1 2">Belongs to the nucleosome assembly protein (NAP) family.</text>
</comment>
<dbReference type="SUPFAM" id="SSF143113">
    <property type="entry name" value="NAP-like"/>
    <property type="match status" value="1"/>
</dbReference>
<evidence type="ECO:0000313" key="4">
    <source>
        <dbReference type="EMBL" id="OXA64918.1"/>
    </source>
</evidence>
<keyword evidence="5" id="KW-1185">Reference proteome</keyword>
<feature type="compositionally biased region" description="Acidic residues" evidence="3">
    <location>
        <begin position="335"/>
        <end position="369"/>
    </location>
</feature>
<dbReference type="Gene3D" id="1.20.5.1500">
    <property type="match status" value="1"/>
</dbReference>
<dbReference type="STRING" id="158441.A0A226F645"/>
<dbReference type="GO" id="GO:0005634">
    <property type="term" value="C:nucleus"/>
    <property type="evidence" value="ECO:0007669"/>
    <property type="project" value="InterPro"/>
</dbReference>
<reference evidence="4 5" key="1">
    <citation type="submission" date="2015-12" db="EMBL/GenBank/DDBJ databases">
        <title>The genome of Folsomia candida.</title>
        <authorList>
            <person name="Faddeeva A."/>
            <person name="Derks M.F."/>
            <person name="Anvar Y."/>
            <person name="Smit S."/>
            <person name="Van Straalen N."/>
            <person name="Roelofs D."/>
        </authorList>
    </citation>
    <scope>NUCLEOTIDE SEQUENCE [LARGE SCALE GENOMIC DNA]</scope>
    <source>
        <strain evidence="4 5">VU population</strain>
        <tissue evidence="4">Whole body</tissue>
    </source>
</reference>
<dbReference type="Pfam" id="PF00956">
    <property type="entry name" value="NAP"/>
    <property type="match status" value="1"/>
</dbReference>
<protein>
    <submittedName>
        <fullName evidence="4">Nucleosome assembly protein 1-like 4</fullName>
    </submittedName>
</protein>
<dbReference type="OMA" id="YSGDFMY"/>
<evidence type="ECO:0000256" key="1">
    <source>
        <dbReference type="ARBA" id="ARBA00009947"/>
    </source>
</evidence>
<evidence type="ECO:0000256" key="3">
    <source>
        <dbReference type="SAM" id="MobiDB-lite"/>
    </source>
</evidence>
<dbReference type="PANTHER" id="PTHR11875">
    <property type="entry name" value="TESTIS-SPECIFIC Y-ENCODED PROTEIN"/>
    <property type="match status" value="1"/>
</dbReference>
<dbReference type="OrthoDB" id="27325at2759"/>
<sequence>MDMLGDGVDVADKAPDVDVDVKKDTIEVDSVVKAVDNLALSDDESGDENAEKEGAYLEMCPEVQKRVQALRKNQKDILQVESNFYKEIHQLELKFEKLYHEKFDFRKSIITGSHEPTNDECDFPLGRNVDEPLSAVQDTQGKEKKEGFITGIPTFWATILQTVQPICTLVEEQDIPVLAHLMDIRCENTSEPLGFKLFFGFSPNEFFENDVLVKTYVLKNDPDPESPLTYDGPEIISCEGCTIRWKEGKDTTISVVEKKQKHKKTGTIRTITKTLKRDSFFRFFSPPDPADQTKEGTNEDEEDDIIDTLNLDFEIGQALRERIIPRAVLFFTGEALEDDDDENDTDYATDSEDDEGEAAESVDDDVDEQGDQRTSH</sequence>
<dbReference type="InterPro" id="IPR037231">
    <property type="entry name" value="NAP-like_sf"/>
</dbReference>
<gene>
    <name evidence="4" type="ORF">Fcan01_03699</name>
</gene>
<evidence type="ECO:0000313" key="5">
    <source>
        <dbReference type="Proteomes" id="UP000198287"/>
    </source>
</evidence>
<proteinExistence type="inferred from homology"/>